<dbReference type="PANTHER" id="PTHR43316">
    <property type="entry name" value="HYDROLASE, HALOACID DELAHOGENASE-RELATED"/>
    <property type="match status" value="1"/>
</dbReference>
<dbReference type="Gene3D" id="1.10.150.240">
    <property type="entry name" value="Putative phosphatase, domain 2"/>
    <property type="match status" value="1"/>
</dbReference>
<evidence type="ECO:0000313" key="4">
    <source>
        <dbReference type="Proteomes" id="UP000593566"/>
    </source>
</evidence>
<evidence type="ECO:0000256" key="1">
    <source>
        <dbReference type="ARBA" id="ARBA00008106"/>
    </source>
</evidence>
<evidence type="ECO:0008006" key="5">
    <source>
        <dbReference type="Google" id="ProtNLM"/>
    </source>
</evidence>
<dbReference type="InterPro" id="IPR036412">
    <property type="entry name" value="HAD-like_sf"/>
</dbReference>
<dbReference type="GO" id="GO:0019120">
    <property type="term" value="F:hydrolase activity, acting on acid halide bonds, in C-halide compounds"/>
    <property type="evidence" value="ECO:0007669"/>
    <property type="project" value="InterPro"/>
</dbReference>
<dbReference type="NCBIfam" id="TIGR01493">
    <property type="entry name" value="HAD-SF-IA-v2"/>
    <property type="match status" value="1"/>
</dbReference>
<dbReference type="GeneID" id="59336500"/>
<comment type="similarity">
    <text evidence="1">Belongs to the HAD-like hydrolase superfamily. S-2-haloalkanoic acid dehalogenase family.</text>
</comment>
<dbReference type="SUPFAM" id="SSF56784">
    <property type="entry name" value="HAD-like"/>
    <property type="match status" value="1"/>
</dbReference>
<gene>
    <name evidence="3" type="ORF">HO133_008103</name>
</gene>
<dbReference type="NCBIfam" id="TIGR01428">
    <property type="entry name" value="HAD_type_II"/>
    <property type="match status" value="1"/>
</dbReference>
<dbReference type="InterPro" id="IPR023198">
    <property type="entry name" value="PGP-like_dom2"/>
</dbReference>
<keyword evidence="4" id="KW-1185">Reference proteome</keyword>
<evidence type="ECO:0000313" key="3">
    <source>
        <dbReference type="EMBL" id="KAF6228373.1"/>
    </source>
</evidence>
<name>A0A8H6CRT3_9LECA</name>
<dbReference type="PANTHER" id="PTHR43316:SF3">
    <property type="entry name" value="HALOACID DEHALOGENASE, TYPE II (AFU_ORTHOLOGUE AFUA_2G07750)-RELATED"/>
    <property type="match status" value="1"/>
</dbReference>
<accession>A0A8H6CRT3</accession>
<dbReference type="GO" id="GO:0016791">
    <property type="term" value="F:phosphatase activity"/>
    <property type="evidence" value="ECO:0007669"/>
    <property type="project" value="UniProtKB-ARBA"/>
</dbReference>
<dbReference type="RefSeq" id="XP_037156307.1">
    <property type="nucleotide sequence ID" value="XM_037298971.1"/>
</dbReference>
<dbReference type="InterPro" id="IPR006439">
    <property type="entry name" value="HAD-SF_hydro_IA"/>
</dbReference>
<dbReference type="InterPro" id="IPR006328">
    <property type="entry name" value="2-HAD"/>
</dbReference>
<dbReference type="AlphaFoldDB" id="A0A8H6CRT3"/>
<keyword evidence="2" id="KW-0378">Hydrolase</keyword>
<comment type="caution">
    <text evidence="3">The sequence shown here is derived from an EMBL/GenBank/DDBJ whole genome shotgun (WGS) entry which is preliminary data.</text>
</comment>
<dbReference type="InterPro" id="IPR023214">
    <property type="entry name" value="HAD_sf"/>
</dbReference>
<dbReference type="PRINTS" id="PR00413">
    <property type="entry name" value="HADHALOGNASE"/>
</dbReference>
<dbReference type="EMBL" id="JACCJB010000004">
    <property type="protein sequence ID" value="KAF6228373.1"/>
    <property type="molecule type" value="Genomic_DNA"/>
</dbReference>
<reference evidence="3 4" key="1">
    <citation type="journal article" date="2020" name="Genomics">
        <title>Complete, high-quality genomes from long-read metagenomic sequencing of two wolf lichen thalli reveals enigmatic genome architecture.</title>
        <authorList>
            <person name="McKenzie S.K."/>
            <person name="Walston R.F."/>
            <person name="Allen J.L."/>
        </authorList>
    </citation>
    <scope>NUCLEOTIDE SEQUENCE [LARGE SCALE GENOMIC DNA]</scope>
    <source>
        <strain evidence="3">WasteWater1</strain>
    </source>
</reference>
<dbReference type="SFLD" id="SFLDS00003">
    <property type="entry name" value="Haloacid_Dehalogenase"/>
    <property type="match status" value="1"/>
</dbReference>
<sequence>MKRIEHGDMSINSQKPPPKALFFDVFGTVVDWRKTVTKYLERRSFETLNSGSSSVATAVRTKCAEVHWPTFAQEWRSSYYDFTRDQAKRKDNDQTLAFKTVDDHHLDSLRALLDQHGISGLWREDQVIQVSRIWHYLEAWPDSSRGLMALKDQGFIICTLSNGNIELLTDMAVHADLPWTHLFSAEKFGAYKPHPSVYTSACRELGLEPGQCAMVAAHLADLEAARECGLQTIYIERAQEESWPPEKMDGAKSKGWADMWVSIGDDSKGGGILEVARNLEGEQKL</sequence>
<dbReference type="InterPro" id="IPR051540">
    <property type="entry name" value="S-2-haloacid_dehalogenase"/>
</dbReference>
<proteinExistence type="inferred from homology"/>
<dbReference type="SFLD" id="SFLDG01129">
    <property type="entry name" value="C1.5:_HAD__Beta-PGM__Phosphata"/>
    <property type="match status" value="1"/>
</dbReference>
<dbReference type="Proteomes" id="UP000593566">
    <property type="component" value="Unassembled WGS sequence"/>
</dbReference>
<dbReference type="Gene3D" id="3.40.50.1000">
    <property type="entry name" value="HAD superfamily/HAD-like"/>
    <property type="match status" value="1"/>
</dbReference>
<organism evidence="3 4">
    <name type="scientific">Letharia lupina</name>
    <dbReference type="NCBI Taxonomy" id="560253"/>
    <lineage>
        <taxon>Eukaryota</taxon>
        <taxon>Fungi</taxon>
        <taxon>Dikarya</taxon>
        <taxon>Ascomycota</taxon>
        <taxon>Pezizomycotina</taxon>
        <taxon>Lecanoromycetes</taxon>
        <taxon>OSLEUM clade</taxon>
        <taxon>Lecanoromycetidae</taxon>
        <taxon>Lecanorales</taxon>
        <taxon>Lecanorineae</taxon>
        <taxon>Parmeliaceae</taxon>
        <taxon>Letharia</taxon>
    </lineage>
</organism>
<evidence type="ECO:0000256" key="2">
    <source>
        <dbReference type="ARBA" id="ARBA00022801"/>
    </source>
</evidence>
<protein>
    <recommendedName>
        <fullName evidence="5">Haloacid dehalogenase</fullName>
    </recommendedName>
</protein>
<dbReference type="Pfam" id="PF00702">
    <property type="entry name" value="Hydrolase"/>
    <property type="match status" value="1"/>
</dbReference>